<dbReference type="VEuPathDB" id="FungiDB:KRP23_2869"/>
<evidence type="ECO:0000256" key="2">
    <source>
        <dbReference type="PROSITE-ProRule" id="PRU00047"/>
    </source>
</evidence>
<dbReference type="Pfam" id="PF00098">
    <property type="entry name" value="zf-CCHC"/>
    <property type="match status" value="1"/>
</dbReference>
<dbReference type="PROSITE" id="PS50158">
    <property type="entry name" value="ZF_CCHC"/>
    <property type="match status" value="1"/>
</dbReference>
<evidence type="ECO:0000256" key="1">
    <source>
        <dbReference type="ARBA" id="ARBA00022750"/>
    </source>
</evidence>
<dbReference type="VEuPathDB" id="FungiDB:KRP23_14727"/>
<dbReference type="Proteomes" id="UP000005238">
    <property type="component" value="Unassembled WGS sequence"/>
</dbReference>
<dbReference type="InterPro" id="IPR013103">
    <property type="entry name" value="RVT_2"/>
</dbReference>
<dbReference type="EMBL" id="DS567199">
    <property type="status" value="NOT_ANNOTATED_CDS"/>
    <property type="molecule type" value="Genomic_DNA"/>
</dbReference>
<protein>
    <recommendedName>
        <fullName evidence="4">CCHC-type domain-containing protein</fullName>
    </recommendedName>
</protein>
<dbReference type="Pfam" id="PF22936">
    <property type="entry name" value="Pol_BBD"/>
    <property type="match status" value="1"/>
</dbReference>
<reference evidence="6" key="1">
    <citation type="journal article" date="2006" name="Science">
        <title>Phytophthora genome sequences uncover evolutionary origins and mechanisms of pathogenesis.</title>
        <authorList>
            <person name="Tyler B.M."/>
            <person name="Tripathy S."/>
            <person name="Zhang X."/>
            <person name="Dehal P."/>
            <person name="Jiang R.H."/>
            <person name="Aerts A."/>
            <person name="Arredondo F.D."/>
            <person name="Baxter L."/>
            <person name="Bensasson D."/>
            <person name="Beynon J.L."/>
            <person name="Chapman J."/>
            <person name="Damasceno C.M."/>
            <person name="Dorrance A.E."/>
            <person name="Dou D."/>
            <person name="Dickerman A.W."/>
            <person name="Dubchak I.L."/>
            <person name="Garbelotto M."/>
            <person name="Gijzen M."/>
            <person name="Gordon S.G."/>
            <person name="Govers F."/>
            <person name="Grunwald N.J."/>
            <person name="Huang W."/>
            <person name="Ivors K.L."/>
            <person name="Jones R.W."/>
            <person name="Kamoun S."/>
            <person name="Krampis K."/>
            <person name="Lamour K.H."/>
            <person name="Lee M.K."/>
            <person name="McDonald W.H."/>
            <person name="Medina M."/>
            <person name="Meijer H.J."/>
            <person name="Nordberg E.K."/>
            <person name="Maclean D.J."/>
            <person name="Ospina-Giraldo M.D."/>
            <person name="Morris P.F."/>
            <person name="Phuntumart V."/>
            <person name="Putnam N.H."/>
            <person name="Rash S."/>
            <person name="Rose J.K."/>
            <person name="Sakihama Y."/>
            <person name="Salamov A.A."/>
            <person name="Savidor A."/>
            <person name="Scheuring C.F."/>
            <person name="Smith B.M."/>
            <person name="Sobral B.W."/>
            <person name="Terry A."/>
            <person name="Torto-Alalibo T.A."/>
            <person name="Win J."/>
            <person name="Xu Z."/>
            <person name="Zhang H."/>
            <person name="Grigoriev I.V."/>
            <person name="Rokhsar D.S."/>
            <person name="Boore J.L."/>
        </authorList>
    </citation>
    <scope>NUCLEOTIDE SEQUENCE [LARGE SCALE GENOMIC DNA]</scope>
    <source>
        <strain evidence="6">Pr102</strain>
    </source>
</reference>
<dbReference type="HOGENOM" id="CLU_256948_0_0_1"/>
<keyword evidence="1" id="KW-0064">Aspartyl protease</keyword>
<evidence type="ECO:0000256" key="3">
    <source>
        <dbReference type="SAM" id="MobiDB-lite"/>
    </source>
</evidence>
<evidence type="ECO:0000259" key="4">
    <source>
        <dbReference type="PROSITE" id="PS50158"/>
    </source>
</evidence>
<keyword evidence="6" id="KW-1185">Reference proteome</keyword>
<dbReference type="SUPFAM" id="SSF57756">
    <property type="entry name" value="Retrovirus zinc finger-like domains"/>
    <property type="match status" value="1"/>
</dbReference>
<dbReference type="VEuPathDB" id="FungiDB:KRP22_838"/>
<accession>H3H7U8</accession>
<dbReference type="InterPro" id="IPR054722">
    <property type="entry name" value="PolX-like_BBD"/>
</dbReference>
<dbReference type="Pfam" id="PF13976">
    <property type="entry name" value="gag_pre-integrs"/>
    <property type="match status" value="1"/>
</dbReference>
<dbReference type="GO" id="GO:0003676">
    <property type="term" value="F:nucleic acid binding"/>
    <property type="evidence" value="ECO:0007669"/>
    <property type="project" value="InterPro"/>
</dbReference>
<dbReference type="eggNOG" id="KOG0017">
    <property type="taxonomic scope" value="Eukaryota"/>
</dbReference>
<dbReference type="InterPro" id="IPR036875">
    <property type="entry name" value="Znf_CCHC_sf"/>
</dbReference>
<keyword evidence="2" id="KW-0863">Zinc-finger</keyword>
<dbReference type="SUPFAM" id="SSF56672">
    <property type="entry name" value="DNA/RNA polymerases"/>
    <property type="match status" value="1"/>
</dbReference>
<keyword evidence="1" id="KW-0378">Hydrolase</keyword>
<feature type="compositionally biased region" description="Gly residues" evidence="3">
    <location>
        <begin position="561"/>
        <end position="572"/>
    </location>
</feature>
<dbReference type="GO" id="GO:0008270">
    <property type="term" value="F:zinc ion binding"/>
    <property type="evidence" value="ECO:0007669"/>
    <property type="project" value="UniProtKB-KW"/>
</dbReference>
<dbReference type="Gene3D" id="4.10.60.10">
    <property type="entry name" value="Zinc finger, CCHC-type"/>
    <property type="match status" value="1"/>
</dbReference>
<dbReference type="Pfam" id="PF07727">
    <property type="entry name" value="RVT_2"/>
    <property type="match status" value="1"/>
</dbReference>
<dbReference type="PANTHER" id="PTHR34676">
    <property type="entry name" value="DUF4219 DOMAIN-CONTAINING PROTEIN-RELATED"/>
    <property type="match status" value="1"/>
</dbReference>
<dbReference type="InterPro" id="IPR043502">
    <property type="entry name" value="DNA/RNA_pol_sf"/>
</dbReference>
<dbReference type="InterPro" id="IPR001878">
    <property type="entry name" value="Znf_CCHC"/>
</dbReference>
<dbReference type="VEuPathDB" id="FungiDB:KRP23_14701"/>
<dbReference type="SMART" id="SM00343">
    <property type="entry name" value="ZnF_C2HC"/>
    <property type="match status" value="3"/>
</dbReference>
<dbReference type="GO" id="GO:0004190">
    <property type="term" value="F:aspartic-type endopeptidase activity"/>
    <property type="evidence" value="ECO:0007669"/>
    <property type="project" value="UniProtKB-KW"/>
</dbReference>
<feature type="region of interest" description="Disordered" evidence="3">
    <location>
        <begin position="235"/>
        <end position="261"/>
    </location>
</feature>
<feature type="region of interest" description="Disordered" evidence="3">
    <location>
        <begin position="552"/>
        <end position="578"/>
    </location>
</feature>
<evidence type="ECO:0000313" key="5">
    <source>
        <dbReference type="EnsemblProtists" id="Phyra86833"/>
    </source>
</evidence>
<organism evidence="5 6">
    <name type="scientific">Phytophthora ramorum</name>
    <name type="common">Sudden oak death agent</name>
    <dbReference type="NCBI Taxonomy" id="164328"/>
    <lineage>
        <taxon>Eukaryota</taxon>
        <taxon>Sar</taxon>
        <taxon>Stramenopiles</taxon>
        <taxon>Oomycota</taxon>
        <taxon>Peronosporomycetes</taxon>
        <taxon>Peronosporales</taxon>
        <taxon>Peronosporaceae</taxon>
        <taxon>Phytophthora</taxon>
    </lineage>
</organism>
<feature type="region of interest" description="Disordered" evidence="3">
    <location>
        <begin position="1006"/>
        <end position="1075"/>
    </location>
</feature>
<dbReference type="EnsemblProtists" id="Phyra86833">
    <property type="protein sequence ID" value="Phyra86833"/>
    <property type="gene ID" value="Phyra86833"/>
</dbReference>
<keyword evidence="2" id="KW-0479">Metal-binding</keyword>
<feature type="compositionally biased region" description="Gly residues" evidence="3">
    <location>
        <begin position="244"/>
        <end position="255"/>
    </location>
</feature>
<name>H3H7U8_PHYRM</name>
<dbReference type="PANTHER" id="PTHR34676:SF17">
    <property type="entry name" value="OS06G0684500 PROTEIN"/>
    <property type="match status" value="1"/>
</dbReference>
<feature type="domain" description="CCHC-type" evidence="4">
    <location>
        <begin position="733"/>
        <end position="748"/>
    </location>
</feature>
<evidence type="ECO:0000313" key="6">
    <source>
        <dbReference type="Proteomes" id="UP000005238"/>
    </source>
</evidence>
<dbReference type="Pfam" id="PF14223">
    <property type="entry name" value="Retrotran_gag_2"/>
    <property type="match status" value="2"/>
</dbReference>
<dbReference type="InterPro" id="IPR025724">
    <property type="entry name" value="GAG-pre-integrase_dom"/>
</dbReference>
<dbReference type="InParanoid" id="H3H7U8"/>
<sequence>MSSAHDASTKVSIDKFNGDNYATWNRYMRGVFLTKSVWHVVNRETTPSFTDSRPKDEYVKSSNIAFGLMLLHMDADYHHVVDDCEEAWVAWTRLKTLYGGSQKAGRIYLKRQLFSMEMSEGGNVLHHCNEVLNISAKLSSIGAKMEDEDVAICLLRSLPKSYESVVLNLEMSSAELRSQDVVKVLTNEHIKWQGEKTATVKTEDAAKAFNTDRESRQCTYCGKLGHTIDKCWTKQKDENRGPRRGGNGNGNGRGRGANNAQWRNDDASYDYGYGYDRVAFAVSLECGISTGKDMLGMWAVDSGATHHILLRVMSPSTMSSAHDASTKVSIDKFNGDNYATWNRYMRGVFLTKSVWHVVNRETTPSFTDSRPKDEYVKSSNIAFGLMLLHMDADYHHVVDDCEEAWVAWTRLKTLYGGSQKAGRIYLKRQLFSMEMSEGGNVLHHCNEVLNISAKLSSIGAKMEDEDVAICLLRSLPKSYENVVMNLEMSSAELRSQDVVKVLTNEHIKRQGEKTATVKTEDAAKAFNTDRESRQCTYCGKLGHTIDKCWTKQKDENRGPRRGGNGNGNGRGRGANNAQWRNDDASYDYGYGYDRVAFAVSLECGISTGKDMLGMWAVDSGATHHICNDKAKFAHLIERNEGELSVADGVVKKAPRAAAVYRLSESYQFLITALESRADSLSWELVTSRLLHEDMKRKEQGGGGVDGAAHGQGQAFMTRDNKRKGRPVKKTGACHNCGKQGHWIAECPSRVHNDAERYRSQRANVAQDEENPGDYLFSVGRTSSAAKPSDMWLVDSGATQHMTSSKTYMRNYKKMAPVDVHLADDGVVQAVGTGDIVMSMKTPRGMKKGVLTNVWHIPKLSRNLFSVGRFTKDVGPVTFESDGCFADNKGLKWQLGAREGKGLFKLCMTPMMPDEANAASSKDRQGDTTSYLWHLRLGHIGHGGLDAIVKKSYGVGIDMTSVKQWELCDGCALGKQTRVSYMKSSPNRAKHVLEVVHSDVCGPMQTPTFGGKRYFSDEDDNEEEEEEEAARDEDFGPGNKRHPRTQSLEEATEVPSAKRYASQSRHQTLDEMSAAAQESQDFEAAYVVDSVGEMPTTFKSAMESSDAVKWKEACDSECDSLLKNDTWDVVPLPKGRKAIGCRWVFRVKENQAGEIERFKARLVAKGFSQKYGIDYDETFAPVAKFTSIRIVLSLAAKYGLKLHQMDVKTAFLNGVLDEDIYMTQPDGYVDEDHPDHVCKLKRSLYGLKQSPRMWNQTIDDFMLKLGFKKCESDHCVYLKRNGQDMIFVALYVDDLVLASSNDELLESTKHALSKRFEMTDLGELEYFLGMEIKNDHGSGKVTVRQTKFLKSILTKFGMQDSKP</sequence>
<reference evidence="5" key="2">
    <citation type="submission" date="2015-06" db="UniProtKB">
        <authorList>
            <consortium name="EnsemblProtists"/>
        </authorList>
    </citation>
    <scope>IDENTIFICATION</scope>
    <source>
        <strain evidence="5">Pr102</strain>
    </source>
</reference>
<feature type="compositionally biased region" description="Acidic residues" evidence="3">
    <location>
        <begin position="1016"/>
        <end position="1030"/>
    </location>
</feature>
<feature type="region of interest" description="Disordered" evidence="3">
    <location>
        <begin position="697"/>
        <end position="728"/>
    </location>
</feature>
<proteinExistence type="predicted"/>
<keyword evidence="1" id="KW-0645">Protease</keyword>
<keyword evidence="2" id="KW-0862">Zinc</keyword>